<accession>A0A0F9RL17</accession>
<feature type="compositionally biased region" description="Basic and acidic residues" evidence="1">
    <location>
        <begin position="1"/>
        <end position="19"/>
    </location>
</feature>
<evidence type="ECO:0000313" key="2">
    <source>
        <dbReference type="EMBL" id="KKN55449.1"/>
    </source>
</evidence>
<name>A0A0F9RL17_9ZZZZ</name>
<feature type="compositionally biased region" description="Acidic residues" evidence="1">
    <location>
        <begin position="103"/>
        <end position="126"/>
    </location>
</feature>
<comment type="caution">
    <text evidence="2">The sequence shown here is derived from an EMBL/GenBank/DDBJ whole genome shotgun (WGS) entry which is preliminary data.</text>
</comment>
<evidence type="ECO:0000256" key="1">
    <source>
        <dbReference type="SAM" id="MobiDB-lite"/>
    </source>
</evidence>
<dbReference type="AlphaFoldDB" id="A0A0F9RL17"/>
<organism evidence="2">
    <name type="scientific">marine sediment metagenome</name>
    <dbReference type="NCBI Taxonomy" id="412755"/>
    <lineage>
        <taxon>unclassified sequences</taxon>
        <taxon>metagenomes</taxon>
        <taxon>ecological metagenomes</taxon>
    </lineage>
</organism>
<feature type="compositionally biased region" description="Basic and acidic residues" evidence="1">
    <location>
        <begin position="137"/>
        <end position="184"/>
    </location>
</feature>
<feature type="compositionally biased region" description="Acidic residues" evidence="1">
    <location>
        <begin position="65"/>
        <end position="92"/>
    </location>
</feature>
<feature type="compositionally biased region" description="Basic and acidic residues" evidence="1">
    <location>
        <begin position="43"/>
        <end position="64"/>
    </location>
</feature>
<feature type="compositionally biased region" description="Basic residues" evidence="1">
    <location>
        <begin position="307"/>
        <end position="321"/>
    </location>
</feature>
<sequence>MSKDRYTVDSDFDDLHGDPAEVSELEVDLSDSDNPIIQAFVTGKDDDYVAPDKDDKPKKKKGDDEDKFIDDDEDDDDLEELDDDDDGDDDGDDGKPKKKKRDDDDDDEDADDDDEDDDEDDGEDDDDKKSWSKKVQARIDRERDLRVSDNADSNRRIANLERENKLFRAQSKFKEEQADADSKLRKLRKEKTEAIEEGNTSKQVDIDDEILDIKSDRKVKQFELKQLEGGIDDDSDDAGGRGTPPAGLKWLDKYPQYHTNKQFQTTVLQADKMVASRGFDRNTDKYYLEIEKILRPQFPEIIKNVKSTKKPKRRAPKKRGRSAVGGTQRAGTKRTRRGVIRLTKNDQEQMEVFGMDPKNVKDVKAWADSKAGK</sequence>
<feature type="compositionally biased region" description="Acidic residues" evidence="1">
    <location>
        <begin position="21"/>
        <end position="31"/>
    </location>
</feature>
<feature type="region of interest" description="Disordered" evidence="1">
    <location>
        <begin position="1"/>
        <end position="184"/>
    </location>
</feature>
<protein>
    <submittedName>
        <fullName evidence="2">Uncharacterized protein</fullName>
    </submittedName>
</protein>
<proteinExistence type="predicted"/>
<feature type="region of interest" description="Disordered" evidence="1">
    <location>
        <begin position="229"/>
        <end position="249"/>
    </location>
</feature>
<feature type="region of interest" description="Disordered" evidence="1">
    <location>
        <begin position="307"/>
        <end position="337"/>
    </location>
</feature>
<reference evidence="2" key="1">
    <citation type="journal article" date="2015" name="Nature">
        <title>Complex archaea that bridge the gap between prokaryotes and eukaryotes.</title>
        <authorList>
            <person name="Spang A."/>
            <person name="Saw J.H."/>
            <person name="Jorgensen S.L."/>
            <person name="Zaremba-Niedzwiedzka K."/>
            <person name="Martijn J."/>
            <person name="Lind A.E."/>
            <person name="van Eijk R."/>
            <person name="Schleper C."/>
            <person name="Guy L."/>
            <person name="Ettema T.J."/>
        </authorList>
    </citation>
    <scope>NUCLEOTIDE SEQUENCE</scope>
</reference>
<gene>
    <name evidence="2" type="ORF">LCGC14_0582190</name>
</gene>
<dbReference type="EMBL" id="LAZR01000884">
    <property type="protein sequence ID" value="KKN55449.1"/>
    <property type="molecule type" value="Genomic_DNA"/>
</dbReference>